<gene>
    <name evidence="4" type="ORF">GCM10022236_05420</name>
</gene>
<dbReference type="InterPro" id="IPR041168">
    <property type="entry name" value="LodA_N"/>
</dbReference>
<dbReference type="Proteomes" id="UP001501490">
    <property type="component" value="Unassembled WGS sequence"/>
</dbReference>
<evidence type="ECO:0000256" key="1">
    <source>
        <dbReference type="SAM" id="MobiDB-lite"/>
    </source>
</evidence>
<dbReference type="InterPro" id="IPR041173">
    <property type="entry name" value="LodA_C"/>
</dbReference>
<keyword evidence="5" id="KW-1185">Reference proteome</keyword>
<organism evidence="4 5">
    <name type="scientific">Microlunatus ginsengisoli</name>
    <dbReference type="NCBI Taxonomy" id="363863"/>
    <lineage>
        <taxon>Bacteria</taxon>
        <taxon>Bacillati</taxon>
        <taxon>Actinomycetota</taxon>
        <taxon>Actinomycetes</taxon>
        <taxon>Propionibacteriales</taxon>
        <taxon>Propionibacteriaceae</taxon>
        <taxon>Microlunatus</taxon>
    </lineage>
</organism>
<feature type="domain" description="L-Lysine epsilon oxidase N-terminal" evidence="2">
    <location>
        <begin position="8"/>
        <end position="295"/>
    </location>
</feature>
<dbReference type="InterPro" id="IPR033797">
    <property type="entry name" value="LodA"/>
</dbReference>
<accession>A0ABP6ZDW8</accession>
<name>A0ABP6ZDW8_9ACTN</name>
<evidence type="ECO:0000313" key="4">
    <source>
        <dbReference type="EMBL" id="GAA3606486.1"/>
    </source>
</evidence>
<feature type="domain" description="L-lysine epsilon oxidase C-terminal" evidence="3">
    <location>
        <begin position="416"/>
        <end position="555"/>
    </location>
</feature>
<evidence type="ECO:0000259" key="3">
    <source>
        <dbReference type="Pfam" id="PF18417"/>
    </source>
</evidence>
<feature type="compositionally biased region" description="Pro residues" evidence="1">
    <location>
        <begin position="674"/>
        <end position="698"/>
    </location>
</feature>
<protein>
    <submittedName>
        <fullName evidence="4">LodA/GoxA family CTQ-dependent oxidase</fullName>
    </submittedName>
</protein>
<feature type="region of interest" description="Disordered" evidence="1">
    <location>
        <begin position="668"/>
        <end position="705"/>
    </location>
</feature>
<dbReference type="EMBL" id="BAABAB010000005">
    <property type="protein sequence ID" value="GAA3606486.1"/>
    <property type="molecule type" value="Genomic_DNA"/>
</dbReference>
<dbReference type="RefSeq" id="WP_344801542.1">
    <property type="nucleotide sequence ID" value="NZ_BAABAB010000005.1"/>
</dbReference>
<dbReference type="CDD" id="cd14732">
    <property type="entry name" value="LodA"/>
    <property type="match status" value="1"/>
</dbReference>
<comment type="caution">
    <text evidence="4">The sequence shown here is derived from an EMBL/GenBank/DDBJ whole genome shotgun (WGS) entry which is preliminary data.</text>
</comment>
<evidence type="ECO:0000313" key="5">
    <source>
        <dbReference type="Proteomes" id="UP001501490"/>
    </source>
</evidence>
<dbReference type="Pfam" id="PF18417">
    <property type="entry name" value="LodA_C"/>
    <property type="match status" value="1"/>
</dbReference>
<evidence type="ECO:0000259" key="2">
    <source>
        <dbReference type="Pfam" id="PF17990"/>
    </source>
</evidence>
<reference evidence="5" key="1">
    <citation type="journal article" date="2019" name="Int. J. Syst. Evol. Microbiol.">
        <title>The Global Catalogue of Microorganisms (GCM) 10K type strain sequencing project: providing services to taxonomists for standard genome sequencing and annotation.</title>
        <authorList>
            <consortium name="The Broad Institute Genomics Platform"/>
            <consortium name="The Broad Institute Genome Sequencing Center for Infectious Disease"/>
            <person name="Wu L."/>
            <person name="Ma J."/>
        </authorList>
    </citation>
    <scope>NUCLEOTIDE SEQUENCE [LARGE SCALE GENOMIC DNA]</scope>
    <source>
        <strain evidence="5">JCM 16929</strain>
    </source>
</reference>
<proteinExistence type="predicted"/>
<dbReference type="Pfam" id="PF17990">
    <property type="entry name" value="LodA_N"/>
    <property type="match status" value="1"/>
</dbReference>
<sequence>MPITFRLHPTINFARVGTSDDFYLSPETSAGLPVTGAGDLVGGLPIKRGTEDEPITSDDLRDADGNLLRQAARFRIYAYEFSAPDSYPGGGGVEVLPGARLSDGREVADVVWTVHLANKKANAYDVVPSQGLQAFADGKVPGLRNASLYGTVDTPQRLQQLVIDPGPRAIRSGTGGTVAFDATTVASFSDDTGAIAEQPAYPVSFPQTVNSRLFQPSGPLDTLGELRTDERGRLLVLAGHGRTAAVYDEYGDPMPLTGDLNNDGWFDDAADGPVSATVVFTDGTVEEAFGAWVVCGDPAFAPQIRNVVSVWDDVYDAWVRELDLQPEICSGGQFRADYRPGFAAEIHPVFRAASLQRWTANLPELAVRAHEAVGAISAGDDPDTTIMSGLAYVRNPNNADELSVGVPLMPLSLGEAGTDFLAVSRTQYFFLEQWSLGRFEPDGESRLGPGEYLDMASLSNCLGGRYVPGIELSYPVRQPDLYDTDWRTSGAGPFRIRHKPLDYGTAVKNAPFLTGGWIPLHGMTNGLEPGDLSKFMSVPWQTDYNSCSIHQPSINTSGRNTATGNPTTLYWSWPSQRPDAVYPATAVVNGVLPPRVWSIRGPGTLTNDPKSAATFQRALQSVQQWDRIGVVLQGSVIRGGPYSPDFFLEAESRLPTEGQSLNVVAEWPFNANPPASPPGANPPASPPGANPPAAPPGANPAGGVG</sequence>